<keyword evidence="13" id="KW-0807">Transducer</keyword>
<evidence type="ECO:0000256" key="2">
    <source>
        <dbReference type="ARBA" id="ARBA00004651"/>
    </source>
</evidence>
<evidence type="ECO:0000256" key="15">
    <source>
        <dbReference type="ARBA" id="ARBA00033081"/>
    </source>
</evidence>
<keyword evidence="8" id="KW-0297">G-protein coupled receptor</keyword>
<dbReference type="InterPro" id="IPR017452">
    <property type="entry name" value="GPCR_Rhodpsn_7TM"/>
</dbReference>
<reference evidence="18" key="2">
    <citation type="submission" date="2025-09" db="UniProtKB">
        <authorList>
            <consortium name="Ensembl"/>
        </authorList>
    </citation>
    <scope>IDENTIFICATION</scope>
</reference>
<feature type="transmembrane region" description="Helical" evidence="16">
    <location>
        <begin position="192"/>
        <end position="212"/>
    </location>
</feature>
<evidence type="ECO:0000256" key="3">
    <source>
        <dbReference type="ARBA" id="ARBA00017623"/>
    </source>
</evidence>
<keyword evidence="4" id="KW-1003">Cell membrane</keyword>
<keyword evidence="9 16" id="KW-0472">Membrane</keyword>
<dbReference type="Proteomes" id="UP000261540">
    <property type="component" value="Unplaced"/>
</dbReference>
<evidence type="ECO:0000256" key="1">
    <source>
        <dbReference type="ARBA" id="ARBA00004156"/>
    </source>
</evidence>
<keyword evidence="11" id="KW-0675">Receptor</keyword>
<evidence type="ECO:0000313" key="18">
    <source>
        <dbReference type="Ensembl" id="ENSPKIP00000034867.1"/>
    </source>
</evidence>
<evidence type="ECO:0000256" key="11">
    <source>
        <dbReference type="ARBA" id="ARBA00023170"/>
    </source>
</evidence>
<evidence type="ECO:0000256" key="13">
    <source>
        <dbReference type="ARBA" id="ARBA00023224"/>
    </source>
</evidence>
<keyword evidence="19" id="KW-1185">Reference proteome</keyword>
<evidence type="ECO:0000256" key="14">
    <source>
        <dbReference type="ARBA" id="ARBA00023329"/>
    </source>
</evidence>
<evidence type="ECO:0000313" key="19">
    <source>
        <dbReference type="Proteomes" id="UP000261540"/>
    </source>
</evidence>
<dbReference type="GO" id="GO:0004930">
    <property type="term" value="F:G protein-coupled receptor activity"/>
    <property type="evidence" value="ECO:0007669"/>
    <property type="project" value="UniProtKB-KW"/>
</dbReference>
<dbReference type="InterPro" id="IPR000276">
    <property type="entry name" value="GPCR_Rhodpsn"/>
</dbReference>
<keyword evidence="7 16" id="KW-1133">Transmembrane helix</keyword>
<evidence type="ECO:0000259" key="17">
    <source>
        <dbReference type="PROSITE" id="PS50262"/>
    </source>
</evidence>
<dbReference type="GO" id="GO:0005886">
    <property type="term" value="C:plasma membrane"/>
    <property type="evidence" value="ECO:0007669"/>
    <property type="project" value="UniProtKB-SubCell"/>
</dbReference>
<keyword evidence="14" id="KW-0968">Cytoplasmic vesicle</keyword>
<dbReference type="Ensembl" id="ENSPKIT00000015791.1">
    <property type="protein sequence ID" value="ENSPKIP00000034867.1"/>
    <property type="gene ID" value="ENSPKIG00000014029.1"/>
</dbReference>
<dbReference type="GeneTree" id="ENSGT01150000286937"/>
<evidence type="ECO:0000256" key="7">
    <source>
        <dbReference type="ARBA" id="ARBA00022989"/>
    </source>
</evidence>
<keyword evidence="10" id="KW-1015">Disulfide bond</keyword>
<evidence type="ECO:0000256" key="5">
    <source>
        <dbReference type="ARBA" id="ARBA00022553"/>
    </source>
</evidence>
<evidence type="ECO:0000256" key="4">
    <source>
        <dbReference type="ARBA" id="ARBA00022475"/>
    </source>
</evidence>
<reference evidence="18" key="1">
    <citation type="submission" date="2025-08" db="UniProtKB">
        <authorList>
            <consortium name="Ensembl"/>
        </authorList>
    </citation>
    <scope>IDENTIFICATION</scope>
</reference>
<evidence type="ECO:0000256" key="12">
    <source>
        <dbReference type="ARBA" id="ARBA00023180"/>
    </source>
</evidence>
<dbReference type="Gene3D" id="1.20.1070.10">
    <property type="entry name" value="Rhodopsin 7-helix transmembrane proteins"/>
    <property type="match status" value="1"/>
</dbReference>
<evidence type="ECO:0000256" key="16">
    <source>
        <dbReference type="SAM" id="Phobius"/>
    </source>
</evidence>
<feature type="transmembrane region" description="Helical" evidence="16">
    <location>
        <begin position="233"/>
        <end position="257"/>
    </location>
</feature>
<keyword evidence="5" id="KW-0597">Phosphoprotein</keyword>
<dbReference type="STRING" id="1676925.ENSPKIP00000034867"/>
<accession>A0A3B3SVT4</accession>
<keyword evidence="12" id="KW-0325">Glycoprotein</keyword>
<dbReference type="GO" id="GO:0007200">
    <property type="term" value="P:phospholipase C-activating G protein-coupled receptor signaling pathway"/>
    <property type="evidence" value="ECO:0007669"/>
    <property type="project" value="TreeGrafter"/>
</dbReference>
<evidence type="ECO:0000256" key="9">
    <source>
        <dbReference type="ARBA" id="ARBA00023136"/>
    </source>
</evidence>
<feature type="domain" description="G-protein coupled receptors family 1 profile" evidence="17">
    <location>
        <begin position="39"/>
        <end position="286"/>
    </location>
</feature>
<sequence length="330" mass="37959">MQNDQNVSFKNIPWALTQEEHSIIGLVFYCFILFFGIVINVTALWVFFLSTKKKTSVTIYMINLAIVDLAFICLLPLRLVYYIQKRWPFGDLLCRISTAITVFYPAMALWLFALISADRFVVLTQSRYSNELKNVSKAVLSSVGVWVMVLGISLPLLFIKEDPDQASNFTTCSKMFDVAHLHVDNAVSFVRLIFYFLVPICIIIGCNTIILNNLTCGRAAKLKSKMKKQSVRIIITLLLQIVICFVPYHVCFVIQLVRPQKDEYRTWSSSMGCLMNLSTILDILLFYIVSKEVKERVRSVVRYRNYRRSRRRNNHPALVPLASMNNALLV</sequence>
<keyword evidence="6 16" id="KW-0812">Transmembrane</keyword>
<dbReference type="GO" id="GO:0035025">
    <property type="term" value="P:positive regulation of Rho protein signal transduction"/>
    <property type="evidence" value="ECO:0007669"/>
    <property type="project" value="TreeGrafter"/>
</dbReference>
<feature type="transmembrane region" description="Helical" evidence="16">
    <location>
        <begin position="138"/>
        <end position="159"/>
    </location>
</feature>
<feature type="transmembrane region" description="Helical" evidence="16">
    <location>
        <begin position="60"/>
        <end position="84"/>
    </location>
</feature>
<comment type="subcellular location">
    <subcellularLocation>
        <location evidence="2">Cell membrane</location>
        <topology evidence="2">Multi-pass membrane protein</topology>
    </subcellularLocation>
    <subcellularLocation>
        <location evidence="1">Cytoplasmic vesicle membrane</location>
    </subcellularLocation>
</comment>
<dbReference type="AlphaFoldDB" id="A0A3B3SVT4"/>
<evidence type="ECO:0000256" key="6">
    <source>
        <dbReference type="ARBA" id="ARBA00022692"/>
    </source>
</evidence>
<dbReference type="GO" id="GO:0030659">
    <property type="term" value="C:cytoplasmic vesicle membrane"/>
    <property type="evidence" value="ECO:0007669"/>
    <property type="project" value="UniProtKB-SubCell"/>
</dbReference>
<dbReference type="PANTHER" id="PTHR24232">
    <property type="entry name" value="G-PROTEIN COUPLED RECEPTOR"/>
    <property type="match status" value="1"/>
</dbReference>
<feature type="transmembrane region" description="Helical" evidence="16">
    <location>
        <begin position="96"/>
        <end position="117"/>
    </location>
</feature>
<feature type="transmembrane region" description="Helical" evidence="16">
    <location>
        <begin position="23"/>
        <end position="48"/>
    </location>
</feature>
<dbReference type="PRINTS" id="PR00237">
    <property type="entry name" value="GPCRRHODOPSN"/>
</dbReference>
<feature type="transmembrane region" description="Helical" evidence="16">
    <location>
        <begin position="269"/>
        <end position="289"/>
    </location>
</feature>
<name>A0A3B3SVT4_9TELE</name>
<proteinExistence type="predicted"/>
<dbReference type="PROSITE" id="PS50262">
    <property type="entry name" value="G_PROTEIN_RECEP_F1_2"/>
    <property type="match status" value="1"/>
</dbReference>
<evidence type="ECO:0000256" key="10">
    <source>
        <dbReference type="ARBA" id="ARBA00023157"/>
    </source>
</evidence>
<evidence type="ECO:0000256" key="8">
    <source>
        <dbReference type="ARBA" id="ARBA00023040"/>
    </source>
</evidence>
<dbReference type="PANTHER" id="PTHR24232:SF1">
    <property type="entry name" value="N-ARACHIDONYL GLYCINE RECEPTOR"/>
    <property type="match status" value="1"/>
</dbReference>
<protein>
    <recommendedName>
        <fullName evidence="3">N-arachidonyl glycine receptor</fullName>
    </recommendedName>
    <alternativeName>
        <fullName evidence="15">G-protein coupled receptor 18</fullName>
    </alternativeName>
</protein>
<dbReference type="Pfam" id="PF00001">
    <property type="entry name" value="7tm_1"/>
    <property type="match status" value="1"/>
</dbReference>
<dbReference type="SUPFAM" id="SSF81321">
    <property type="entry name" value="Family A G protein-coupled receptor-like"/>
    <property type="match status" value="1"/>
</dbReference>
<organism evidence="18 19">
    <name type="scientific">Paramormyrops kingsleyae</name>
    <dbReference type="NCBI Taxonomy" id="1676925"/>
    <lineage>
        <taxon>Eukaryota</taxon>
        <taxon>Metazoa</taxon>
        <taxon>Chordata</taxon>
        <taxon>Craniata</taxon>
        <taxon>Vertebrata</taxon>
        <taxon>Euteleostomi</taxon>
        <taxon>Actinopterygii</taxon>
        <taxon>Neopterygii</taxon>
        <taxon>Teleostei</taxon>
        <taxon>Osteoglossocephala</taxon>
        <taxon>Osteoglossomorpha</taxon>
        <taxon>Osteoglossiformes</taxon>
        <taxon>Mormyridae</taxon>
        <taxon>Paramormyrops</taxon>
    </lineage>
</organism>